<name>A0A7Y9XXV1_9SPHN</name>
<keyword evidence="1" id="KW-0812">Transmembrane</keyword>
<feature type="transmembrane region" description="Helical" evidence="1">
    <location>
        <begin position="21"/>
        <end position="43"/>
    </location>
</feature>
<evidence type="ECO:0000256" key="1">
    <source>
        <dbReference type="SAM" id="Phobius"/>
    </source>
</evidence>
<evidence type="ECO:0000313" key="2">
    <source>
        <dbReference type="EMBL" id="NYH95041.1"/>
    </source>
</evidence>
<sequence length="200" mass="23261">MNRFREQLREQRWDDHRYYHHSLINQSLHFLSAITFLVAYVVVWQDPALAALLAWGVAMTSRQAGHFFFEPKGYDDVNDCTHEYKEDIKVGYNLARKVVLMGLWAFSPIVLYVEPTFFGVFEAHRTAPQFFEHLGLIWLALGIGGLVFRTVHLFFIRDVETGLVWAAKIITDPFNDFRLYCKAPGQLVKQRIDARHTRAG</sequence>
<gene>
    <name evidence="2" type="ORF">FHS75_001360</name>
</gene>
<evidence type="ECO:0008006" key="4">
    <source>
        <dbReference type="Google" id="ProtNLM"/>
    </source>
</evidence>
<comment type="caution">
    <text evidence="2">The sequence shown here is derived from an EMBL/GenBank/DDBJ whole genome shotgun (WGS) entry which is preliminary data.</text>
</comment>
<feature type="transmembrane region" description="Helical" evidence="1">
    <location>
        <begin position="98"/>
        <end position="118"/>
    </location>
</feature>
<keyword evidence="1" id="KW-1133">Transmembrane helix</keyword>
<keyword evidence="3" id="KW-1185">Reference proteome</keyword>
<keyword evidence="1" id="KW-0472">Membrane</keyword>
<protein>
    <recommendedName>
        <fullName evidence="4">DUF962 domain-containing protein</fullName>
    </recommendedName>
</protein>
<dbReference type="Proteomes" id="UP000522081">
    <property type="component" value="Unassembled WGS sequence"/>
</dbReference>
<dbReference type="EMBL" id="JACBZF010000002">
    <property type="protein sequence ID" value="NYH95041.1"/>
    <property type="molecule type" value="Genomic_DNA"/>
</dbReference>
<dbReference type="RefSeq" id="WP_179406934.1">
    <property type="nucleotide sequence ID" value="NZ_BMGF01000002.1"/>
</dbReference>
<accession>A0A7Y9XXV1</accession>
<feature type="transmembrane region" description="Helical" evidence="1">
    <location>
        <begin position="130"/>
        <end position="148"/>
    </location>
</feature>
<dbReference type="AlphaFoldDB" id="A0A7Y9XXV1"/>
<reference evidence="2 3" key="1">
    <citation type="submission" date="2020-07" db="EMBL/GenBank/DDBJ databases">
        <title>Genomic Encyclopedia of Type Strains, Phase IV (KMG-IV): sequencing the most valuable type-strain genomes for metagenomic binning, comparative biology and taxonomic classification.</title>
        <authorList>
            <person name="Goeker M."/>
        </authorList>
    </citation>
    <scope>NUCLEOTIDE SEQUENCE [LARGE SCALE GENOMIC DNA]</scope>
    <source>
        <strain evidence="2 3">DSM 29043</strain>
    </source>
</reference>
<proteinExistence type="predicted"/>
<organism evidence="2 3">
    <name type="scientific">Novosphingobium marinum</name>
    <dbReference type="NCBI Taxonomy" id="1514948"/>
    <lineage>
        <taxon>Bacteria</taxon>
        <taxon>Pseudomonadati</taxon>
        <taxon>Pseudomonadota</taxon>
        <taxon>Alphaproteobacteria</taxon>
        <taxon>Sphingomonadales</taxon>
        <taxon>Sphingomonadaceae</taxon>
        <taxon>Novosphingobium</taxon>
    </lineage>
</organism>
<evidence type="ECO:0000313" key="3">
    <source>
        <dbReference type="Proteomes" id="UP000522081"/>
    </source>
</evidence>